<evidence type="ECO:0000256" key="4">
    <source>
        <dbReference type="ARBA" id="ARBA00026139"/>
    </source>
</evidence>
<reference evidence="8 9" key="1">
    <citation type="journal article" date="2017" name="Gigascience">
        <title>Genome sequence of the small brown planthopper, Laodelphax striatellus.</title>
        <authorList>
            <person name="Zhu J."/>
            <person name="Jiang F."/>
            <person name="Wang X."/>
            <person name="Yang P."/>
            <person name="Bao Y."/>
            <person name="Zhao W."/>
            <person name="Wang W."/>
            <person name="Lu H."/>
            <person name="Wang Q."/>
            <person name="Cui N."/>
            <person name="Li J."/>
            <person name="Chen X."/>
            <person name="Luo L."/>
            <person name="Yu J."/>
            <person name="Kang L."/>
            <person name="Cui F."/>
        </authorList>
    </citation>
    <scope>NUCLEOTIDE SEQUENCE [LARGE SCALE GENOMIC DNA]</scope>
    <source>
        <strain evidence="8">Lst14</strain>
    </source>
</reference>
<proteinExistence type="inferred from homology"/>
<dbReference type="AlphaFoldDB" id="A0A482XC41"/>
<dbReference type="SMR" id="A0A482XC41"/>
<comment type="caution">
    <text evidence="8">The sequence shown here is derived from an EMBL/GenBank/DDBJ whole genome shotgun (WGS) entry which is preliminary data.</text>
</comment>
<dbReference type="GO" id="GO:0006264">
    <property type="term" value="P:mitochondrial DNA replication"/>
    <property type="evidence" value="ECO:0007669"/>
    <property type="project" value="TreeGrafter"/>
</dbReference>
<keyword evidence="3" id="KW-0239">DNA-directed DNA polymerase</keyword>
<dbReference type="EC" id="2.7.7.7" evidence="2"/>
<dbReference type="STRING" id="195883.A0A482XC41"/>
<dbReference type="InParanoid" id="A0A482XC41"/>
<dbReference type="InterPro" id="IPR044917">
    <property type="entry name" value="PRIMPOL"/>
</dbReference>
<comment type="catalytic activity">
    <reaction evidence="5">
        <text>ssDNA + n NTP = ssDNA/pppN(pN)n-1 hybrid + (n-1) diphosphate.</text>
        <dbReference type="EC" id="2.7.7.102"/>
    </reaction>
</comment>
<sequence length="486" mass="56192">MNETSAFSVNPRVFYGENVQNSIPNIVTGNKPSSQPVPFKLRKLLGPSSIWEVFKKQADVLTFVNSRKCGLMSFVFQQNTGERLFLAAHPSWLWYHDSNKKLDSRSSYEIIQELTVCKLYFDIEFNKDVNPFHNGVEMLEIFIKIVCFYLYKLWGIQCSRRNILDMDSSTNKKFSRHLIFQLPNAVFRDNYNAGNFVKYICKNVQTFVDNMSGDNCPQTCELDNFIAENNIQIHQMKNLIVTNSNGKTGIFCDQGVYTKNRHFRLFKSSKIGKQTPLVLSEQNEYKPECSEEEIFLDSLITFITNDSDKLRVLEFQSDSVDFNRKLTKGENIQQRVNNVKASPFPQIDRFIECAAKPGHIWRSFYFQAPNLIVYDIIGNRFCGNVGRQHKSNNIKLIVDLSNACYYQKCYDPDCAGYKSVPVSLPYEVQFHIHDDLDCELSLLEQTECNSSKVDDYNSLFDDHDNELSDILDTIEDIPVESFSDNF</sequence>
<keyword evidence="3" id="KW-0548">Nucleotidyltransferase</keyword>
<accession>A0A482XC41</accession>
<keyword evidence="3" id="KW-0808">Transferase</keyword>
<keyword evidence="9" id="KW-1185">Reference proteome</keyword>
<dbReference type="GO" id="GO:0009411">
    <property type="term" value="P:response to UV"/>
    <property type="evidence" value="ECO:0007669"/>
    <property type="project" value="TreeGrafter"/>
</dbReference>
<dbReference type="GO" id="GO:0005759">
    <property type="term" value="C:mitochondrial matrix"/>
    <property type="evidence" value="ECO:0007669"/>
    <property type="project" value="TreeGrafter"/>
</dbReference>
<dbReference type="GO" id="GO:0031297">
    <property type="term" value="P:replication fork processing"/>
    <property type="evidence" value="ECO:0007669"/>
    <property type="project" value="TreeGrafter"/>
</dbReference>
<comment type="catalytic activity">
    <reaction evidence="7">
        <text>DNA(n) + a 2'-deoxyribonucleoside 5'-triphosphate = DNA(n+1) + diphosphate</text>
        <dbReference type="Rhea" id="RHEA:22508"/>
        <dbReference type="Rhea" id="RHEA-COMP:17339"/>
        <dbReference type="Rhea" id="RHEA-COMP:17340"/>
        <dbReference type="ChEBI" id="CHEBI:33019"/>
        <dbReference type="ChEBI" id="CHEBI:61560"/>
        <dbReference type="ChEBI" id="CHEBI:173112"/>
        <dbReference type="EC" id="2.7.7.7"/>
    </reaction>
    <physiologicalReaction direction="left-to-right" evidence="7">
        <dbReference type="Rhea" id="RHEA:22509"/>
    </physiologicalReaction>
</comment>
<comment type="similarity">
    <text evidence="1">Belongs to the eukaryotic-type primase small subunit family.</text>
</comment>
<dbReference type="GO" id="GO:0005634">
    <property type="term" value="C:nucleus"/>
    <property type="evidence" value="ECO:0007669"/>
    <property type="project" value="TreeGrafter"/>
</dbReference>
<evidence type="ECO:0000256" key="7">
    <source>
        <dbReference type="ARBA" id="ARBA00047303"/>
    </source>
</evidence>
<name>A0A482XC41_LAOST</name>
<dbReference type="EC" id="2.7.7.102" evidence="6"/>
<dbReference type="EMBL" id="QKKF02012829">
    <property type="protein sequence ID" value="RZF43232.1"/>
    <property type="molecule type" value="Genomic_DNA"/>
</dbReference>
<organism evidence="8 9">
    <name type="scientific">Laodelphax striatellus</name>
    <name type="common">Small brown planthopper</name>
    <name type="synonym">Delphax striatella</name>
    <dbReference type="NCBI Taxonomy" id="195883"/>
    <lineage>
        <taxon>Eukaryota</taxon>
        <taxon>Metazoa</taxon>
        <taxon>Ecdysozoa</taxon>
        <taxon>Arthropoda</taxon>
        <taxon>Hexapoda</taxon>
        <taxon>Insecta</taxon>
        <taxon>Pterygota</taxon>
        <taxon>Neoptera</taxon>
        <taxon>Paraneoptera</taxon>
        <taxon>Hemiptera</taxon>
        <taxon>Auchenorrhyncha</taxon>
        <taxon>Fulgoroidea</taxon>
        <taxon>Delphacidae</taxon>
        <taxon>Criomorphinae</taxon>
        <taxon>Laodelphax</taxon>
    </lineage>
</organism>
<dbReference type="PANTHER" id="PTHR31399">
    <property type="entry name" value="DNA-DIRECTED PRIMASE / POLYMERASE PROTEIN"/>
    <property type="match status" value="1"/>
</dbReference>
<gene>
    <name evidence="8" type="ORF">LSTR_LSTR009036</name>
</gene>
<evidence type="ECO:0000256" key="2">
    <source>
        <dbReference type="ARBA" id="ARBA00012417"/>
    </source>
</evidence>
<dbReference type="Pfam" id="PF03121">
    <property type="entry name" value="Herpes_UL52"/>
    <property type="match status" value="1"/>
</dbReference>
<protein>
    <recommendedName>
        <fullName evidence="4">DNA-directed primase/polymerase protein</fullName>
        <ecNumber evidence="6">2.7.7.102</ecNumber>
        <ecNumber evidence="2">2.7.7.7</ecNumber>
    </recommendedName>
</protein>
<evidence type="ECO:0000256" key="5">
    <source>
        <dbReference type="ARBA" id="ARBA00044677"/>
    </source>
</evidence>
<dbReference type="GO" id="GO:0003682">
    <property type="term" value="F:chromatin binding"/>
    <property type="evidence" value="ECO:0007669"/>
    <property type="project" value="TreeGrafter"/>
</dbReference>
<dbReference type="PANTHER" id="PTHR31399:SF0">
    <property type="entry name" value="DNA-DIRECTED PRIMASE_POLYMERASE PROTEIN"/>
    <property type="match status" value="1"/>
</dbReference>
<dbReference type="Proteomes" id="UP000291343">
    <property type="component" value="Unassembled WGS sequence"/>
</dbReference>
<evidence type="ECO:0000313" key="8">
    <source>
        <dbReference type="EMBL" id="RZF43232.1"/>
    </source>
</evidence>
<evidence type="ECO:0000256" key="6">
    <source>
        <dbReference type="ARBA" id="ARBA00044768"/>
    </source>
</evidence>
<evidence type="ECO:0000313" key="9">
    <source>
        <dbReference type="Proteomes" id="UP000291343"/>
    </source>
</evidence>
<dbReference type="GO" id="GO:0042276">
    <property type="term" value="P:error-prone translesion synthesis"/>
    <property type="evidence" value="ECO:0007669"/>
    <property type="project" value="InterPro"/>
</dbReference>
<evidence type="ECO:0000256" key="1">
    <source>
        <dbReference type="ARBA" id="ARBA00009762"/>
    </source>
</evidence>
<dbReference type="OrthoDB" id="5988181at2759"/>
<evidence type="ECO:0000256" key="3">
    <source>
        <dbReference type="ARBA" id="ARBA00022932"/>
    </source>
</evidence>
<dbReference type="GO" id="GO:0003887">
    <property type="term" value="F:DNA-directed DNA polymerase activity"/>
    <property type="evidence" value="ECO:0007669"/>
    <property type="project" value="UniProtKB-KW"/>
</dbReference>